<feature type="transmembrane region" description="Helical" evidence="8">
    <location>
        <begin position="299"/>
        <end position="324"/>
    </location>
</feature>
<feature type="transmembrane region" description="Helical" evidence="8">
    <location>
        <begin position="49"/>
        <end position="68"/>
    </location>
</feature>
<feature type="transmembrane region" description="Helical" evidence="8">
    <location>
        <begin position="88"/>
        <end position="112"/>
    </location>
</feature>
<feature type="transmembrane region" description="Helical" evidence="8">
    <location>
        <begin position="119"/>
        <end position="138"/>
    </location>
</feature>
<evidence type="ECO:0000256" key="7">
    <source>
        <dbReference type="ARBA" id="ARBA00023136"/>
    </source>
</evidence>
<evidence type="ECO:0000256" key="8">
    <source>
        <dbReference type="SAM" id="Phobius"/>
    </source>
</evidence>
<evidence type="ECO:0000256" key="2">
    <source>
        <dbReference type="ARBA" id="ARBA00022448"/>
    </source>
</evidence>
<dbReference type="GO" id="GO:0022857">
    <property type="term" value="F:transmembrane transporter activity"/>
    <property type="evidence" value="ECO:0007669"/>
    <property type="project" value="InterPro"/>
</dbReference>
<keyword evidence="4 10" id="KW-0762">Sugar transport</keyword>
<proteinExistence type="predicted"/>
<evidence type="ECO:0000256" key="6">
    <source>
        <dbReference type="ARBA" id="ARBA00022989"/>
    </source>
</evidence>
<dbReference type="Proteomes" id="UP001165289">
    <property type="component" value="Unassembled WGS sequence"/>
</dbReference>
<evidence type="ECO:0000313" key="11">
    <source>
        <dbReference type="Proteomes" id="UP001165289"/>
    </source>
</evidence>
<dbReference type="SUPFAM" id="SSF103473">
    <property type="entry name" value="MFS general substrate transporter"/>
    <property type="match status" value="1"/>
</dbReference>
<dbReference type="EMBL" id="JAKMXF010000133">
    <property type="protein sequence ID" value="KAI6656759.1"/>
    <property type="molecule type" value="Genomic_DNA"/>
</dbReference>
<dbReference type="Gene3D" id="1.20.1250.20">
    <property type="entry name" value="MFS general substrate transporter like domains"/>
    <property type="match status" value="1"/>
</dbReference>
<keyword evidence="3" id="KW-1003">Cell membrane</keyword>
<feature type="transmembrane region" description="Helical" evidence="8">
    <location>
        <begin position="455"/>
        <end position="475"/>
    </location>
</feature>
<comment type="subcellular location">
    <subcellularLocation>
        <location evidence="1">Cell membrane</location>
        <topology evidence="1">Multi-pass membrane protein</topology>
    </subcellularLocation>
</comment>
<keyword evidence="6 8" id="KW-1133">Transmembrane helix</keyword>
<feature type="transmembrane region" description="Helical" evidence="8">
    <location>
        <begin position="150"/>
        <end position="170"/>
    </location>
</feature>
<evidence type="ECO:0000256" key="5">
    <source>
        <dbReference type="ARBA" id="ARBA00022692"/>
    </source>
</evidence>
<dbReference type="InterPro" id="IPR020846">
    <property type="entry name" value="MFS_dom"/>
</dbReference>
<feature type="transmembrane region" description="Helical" evidence="8">
    <location>
        <begin position="344"/>
        <end position="363"/>
    </location>
</feature>
<feature type="domain" description="Major facilitator superfamily (MFS) profile" evidence="9">
    <location>
        <begin position="55"/>
        <end position="510"/>
    </location>
</feature>
<organism evidence="10 11">
    <name type="scientific">Oopsacas minuta</name>
    <dbReference type="NCBI Taxonomy" id="111878"/>
    <lineage>
        <taxon>Eukaryota</taxon>
        <taxon>Metazoa</taxon>
        <taxon>Porifera</taxon>
        <taxon>Hexactinellida</taxon>
        <taxon>Hexasterophora</taxon>
        <taxon>Lyssacinosida</taxon>
        <taxon>Leucopsacidae</taxon>
        <taxon>Oopsacas</taxon>
    </lineage>
</organism>
<name>A0AAV7K6J1_9METZ</name>
<keyword evidence="7 8" id="KW-0472">Membrane</keyword>
<feature type="transmembrane region" description="Helical" evidence="8">
    <location>
        <begin position="182"/>
        <end position="209"/>
    </location>
</feature>
<dbReference type="InterPro" id="IPR005828">
    <property type="entry name" value="MFS_sugar_transport-like"/>
</dbReference>
<dbReference type="PROSITE" id="PS00216">
    <property type="entry name" value="SUGAR_TRANSPORT_1"/>
    <property type="match status" value="1"/>
</dbReference>
<evidence type="ECO:0000259" key="9">
    <source>
        <dbReference type="PROSITE" id="PS50850"/>
    </source>
</evidence>
<dbReference type="PROSITE" id="PS50850">
    <property type="entry name" value="MFS"/>
    <property type="match status" value="1"/>
</dbReference>
<reference evidence="10 11" key="1">
    <citation type="journal article" date="2023" name="BMC Biol.">
        <title>The compact genome of the sponge Oopsacas minuta (Hexactinellida) is lacking key metazoan core genes.</title>
        <authorList>
            <person name="Santini S."/>
            <person name="Schenkelaars Q."/>
            <person name="Jourda C."/>
            <person name="Duchesne M."/>
            <person name="Belahbib H."/>
            <person name="Rocher C."/>
            <person name="Selva M."/>
            <person name="Riesgo A."/>
            <person name="Vervoort M."/>
            <person name="Leys S.P."/>
            <person name="Kodjabachian L."/>
            <person name="Le Bivic A."/>
            <person name="Borchiellini C."/>
            <person name="Claverie J.M."/>
            <person name="Renard E."/>
        </authorList>
    </citation>
    <scope>NUCLEOTIDE SEQUENCE [LARGE SCALE GENOMIC DNA]</scope>
    <source>
        <strain evidence="10">SPO-2</strain>
    </source>
</reference>
<dbReference type="FunFam" id="1.20.1250.20:FF:000218">
    <property type="entry name" value="facilitated trehalose transporter Tret1"/>
    <property type="match status" value="1"/>
</dbReference>
<evidence type="ECO:0000256" key="1">
    <source>
        <dbReference type="ARBA" id="ARBA00004651"/>
    </source>
</evidence>
<feature type="transmembrane region" description="Helical" evidence="8">
    <location>
        <begin position="481"/>
        <end position="506"/>
    </location>
</feature>
<dbReference type="GO" id="GO:0005886">
    <property type="term" value="C:plasma membrane"/>
    <property type="evidence" value="ECO:0007669"/>
    <property type="project" value="UniProtKB-SubCell"/>
</dbReference>
<dbReference type="InterPro" id="IPR050549">
    <property type="entry name" value="MFS_Trehalose_Transporter"/>
</dbReference>
<feature type="transmembrane region" description="Helical" evidence="8">
    <location>
        <begin position="370"/>
        <end position="388"/>
    </location>
</feature>
<dbReference type="PROSITE" id="PS00217">
    <property type="entry name" value="SUGAR_TRANSPORT_2"/>
    <property type="match status" value="1"/>
</dbReference>
<protein>
    <submittedName>
        <fullName evidence="10">Solute carrier family 2, facilitated glucose transporter member 8</fullName>
    </submittedName>
</protein>
<sequence>MLQEYSPLLHSNSSSFRRNHASSNPLSDITGASFSQTISIPEENKSKRFCIGISSTLVLSLGGLIVGYGLGYSSPASADLSKSPLNAIIFPLFSSLYNLGGAIGSLLTLATLNRLGRKFSLYLSLILFQIGWLLIAIVPKNPYSLIAGRVVSGLGMGICTTVTPTYLAEISPPKYRGFYCSFFQFFIALGILVVYSLGACLGTLTHHGIIKDTRYLSADNYVYLALFIVLVITIQSILLFYLYPSPYWLLFKSLHAKAYKVFSYYWGYSNEASIEISQVVGRVRYIGPNQIRTLLLPEVFAPCLVGCGIMFFQQFTGINALVFYESSILQTSLLKYELSGNVASIPPALVQVIFTIIASLCVDKIGRKKLLILASIGMGFSMAILTVYEVFVTYPNLYLDCTLSGNALVDSIQCQLLGWTAIASICIFNAAFALGWGPVPWIVVAEITNVRWKNLTMGVIVFVSWFSAFIVTLIFPYYKDLVYSFGVFSTFFIFNILSIIFVVILLPETRKKNLIEIENFFGSKAFPFFRF</sequence>
<comment type="caution">
    <text evidence="10">The sequence shown here is derived from an EMBL/GenBank/DDBJ whole genome shotgun (WGS) entry which is preliminary data.</text>
</comment>
<keyword evidence="5 8" id="KW-0812">Transmembrane</keyword>
<evidence type="ECO:0000256" key="4">
    <source>
        <dbReference type="ARBA" id="ARBA00022597"/>
    </source>
</evidence>
<dbReference type="InterPro" id="IPR005829">
    <property type="entry name" value="Sugar_transporter_CS"/>
</dbReference>
<dbReference type="AlphaFoldDB" id="A0AAV7K6J1"/>
<gene>
    <name evidence="10" type="ORF">LOD99_16062</name>
</gene>
<keyword evidence="11" id="KW-1185">Reference proteome</keyword>
<feature type="transmembrane region" description="Helical" evidence="8">
    <location>
        <begin position="221"/>
        <end position="243"/>
    </location>
</feature>
<dbReference type="PANTHER" id="PTHR48021">
    <property type="match status" value="1"/>
</dbReference>
<dbReference type="InterPro" id="IPR003663">
    <property type="entry name" value="Sugar/inositol_transpt"/>
</dbReference>
<evidence type="ECO:0000313" key="10">
    <source>
        <dbReference type="EMBL" id="KAI6656759.1"/>
    </source>
</evidence>
<dbReference type="PRINTS" id="PR00171">
    <property type="entry name" value="SUGRTRNSPORT"/>
</dbReference>
<feature type="transmembrane region" description="Helical" evidence="8">
    <location>
        <begin position="416"/>
        <end position="443"/>
    </location>
</feature>
<dbReference type="InterPro" id="IPR036259">
    <property type="entry name" value="MFS_trans_sf"/>
</dbReference>
<dbReference type="Pfam" id="PF00083">
    <property type="entry name" value="Sugar_tr"/>
    <property type="match status" value="1"/>
</dbReference>
<keyword evidence="2" id="KW-0813">Transport</keyword>
<accession>A0AAV7K6J1</accession>
<dbReference type="PANTHER" id="PTHR48021:SF1">
    <property type="entry name" value="GH07001P-RELATED"/>
    <property type="match status" value="1"/>
</dbReference>
<evidence type="ECO:0000256" key="3">
    <source>
        <dbReference type="ARBA" id="ARBA00022475"/>
    </source>
</evidence>